<reference evidence="1" key="1">
    <citation type="journal article" date="2014" name="Int. J. Syst. Evol. Microbiol.">
        <title>Complete genome sequence of Corynebacterium casei LMG S-19264T (=DSM 44701T), isolated from a smear-ripened cheese.</title>
        <authorList>
            <consortium name="US DOE Joint Genome Institute (JGI-PGF)"/>
            <person name="Walter F."/>
            <person name="Albersmeier A."/>
            <person name="Kalinowski J."/>
            <person name="Ruckert C."/>
        </authorList>
    </citation>
    <scope>NUCLEOTIDE SEQUENCE</scope>
    <source>
        <strain evidence="1">VKM Ac-2007</strain>
    </source>
</reference>
<protein>
    <submittedName>
        <fullName evidence="1">Uncharacterized protein</fullName>
    </submittedName>
</protein>
<reference evidence="1" key="2">
    <citation type="submission" date="2023-01" db="EMBL/GenBank/DDBJ databases">
        <authorList>
            <person name="Sun Q."/>
            <person name="Evtushenko L."/>
        </authorList>
    </citation>
    <scope>NUCLEOTIDE SEQUENCE</scope>
    <source>
        <strain evidence="1">VKM Ac-2007</strain>
    </source>
</reference>
<comment type="caution">
    <text evidence="1">The sequence shown here is derived from an EMBL/GenBank/DDBJ whole genome shotgun (WGS) entry which is preliminary data.</text>
</comment>
<dbReference type="EMBL" id="BSEV01000001">
    <property type="protein sequence ID" value="GLK06849.1"/>
    <property type="molecule type" value="Genomic_DNA"/>
</dbReference>
<organism evidence="1 2">
    <name type="scientific">Streptosporangium carneum</name>
    <dbReference type="NCBI Taxonomy" id="47481"/>
    <lineage>
        <taxon>Bacteria</taxon>
        <taxon>Bacillati</taxon>
        <taxon>Actinomycetota</taxon>
        <taxon>Actinomycetes</taxon>
        <taxon>Streptosporangiales</taxon>
        <taxon>Streptosporangiaceae</taxon>
        <taxon>Streptosporangium</taxon>
    </lineage>
</organism>
<dbReference type="Proteomes" id="UP001143474">
    <property type="component" value="Unassembled WGS sequence"/>
</dbReference>
<name>A0A9W6MA24_9ACTN</name>
<proteinExistence type="predicted"/>
<sequence>MRLVRLDRRSLRFEADEDLKPRRHRVTVGVPPSSFVRFACEVKDGLRFDGACSVQVEKLNQDFLPDGSTSLLR</sequence>
<dbReference type="AlphaFoldDB" id="A0A9W6MA24"/>
<evidence type="ECO:0000313" key="2">
    <source>
        <dbReference type="Proteomes" id="UP001143474"/>
    </source>
</evidence>
<keyword evidence="2" id="KW-1185">Reference proteome</keyword>
<gene>
    <name evidence="1" type="ORF">GCM10017600_02540</name>
</gene>
<evidence type="ECO:0000313" key="1">
    <source>
        <dbReference type="EMBL" id="GLK06849.1"/>
    </source>
</evidence>
<accession>A0A9W6MA24</accession>